<comment type="caution">
    <text evidence="10">Lacks conserved residue(s) required for the propagation of feature annotation.</text>
</comment>
<dbReference type="GO" id="GO:0005524">
    <property type="term" value="F:ATP binding"/>
    <property type="evidence" value="ECO:0007669"/>
    <property type="project" value="UniProtKB-UniRule"/>
</dbReference>
<dbReference type="Pfam" id="PF01715">
    <property type="entry name" value="IPPT"/>
    <property type="match status" value="1"/>
</dbReference>
<feature type="site" description="Interaction with substrate tRNA" evidence="10">
    <location>
        <position position="123"/>
    </location>
</feature>
<comment type="similarity">
    <text evidence="3 10 13">Belongs to the IPP transferase family.</text>
</comment>
<evidence type="ECO:0000256" key="5">
    <source>
        <dbReference type="ARBA" id="ARBA00022694"/>
    </source>
</evidence>
<gene>
    <name evidence="10" type="primary">miaA</name>
    <name evidence="14" type="ORF">SAMN05660299_01463</name>
</gene>
<dbReference type="HAMAP" id="MF_00185">
    <property type="entry name" value="IPP_trans"/>
    <property type="match status" value="1"/>
</dbReference>
<evidence type="ECO:0000256" key="13">
    <source>
        <dbReference type="RuleBase" id="RU003785"/>
    </source>
</evidence>
<evidence type="ECO:0000256" key="1">
    <source>
        <dbReference type="ARBA" id="ARBA00001946"/>
    </source>
</evidence>
<protein>
    <recommendedName>
        <fullName evidence="10">tRNA dimethylallyltransferase</fullName>
        <ecNumber evidence="10">2.5.1.75</ecNumber>
    </recommendedName>
    <alternativeName>
        <fullName evidence="10">Dimethylallyl diphosphate:tRNA dimethylallyltransferase</fullName>
        <shortName evidence="10">DMAPP:tRNA dimethylallyltransferase</shortName>
        <shortName evidence="10">DMATase</shortName>
    </alternativeName>
    <alternativeName>
        <fullName evidence="10">Isopentenyl-diphosphate:tRNA isopentenyltransferase</fullName>
        <shortName evidence="10">IPP transferase</shortName>
        <shortName evidence="10">IPPT</shortName>
        <shortName evidence="10">IPTase</shortName>
    </alternativeName>
</protein>
<evidence type="ECO:0000313" key="14">
    <source>
        <dbReference type="EMBL" id="SDM73774.1"/>
    </source>
</evidence>
<organism evidence="14 15">
    <name type="scientific">Megasphaera paucivorans</name>
    <dbReference type="NCBI Taxonomy" id="349095"/>
    <lineage>
        <taxon>Bacteria</taxon>
        <taxon>Bacillati</taxon>
        <taxon>Bacillota</taxon>
        <taxon>Negativicutes</taxon>
        <taxon>Veillonellales</taxon>
        <taxon>Veillonellaceae</taxon>
        <taxon>Megasphaera</taxon>
    </lineage>
</organism>
<dbReference type="GO" id="GO:0006400">
    <property type="term" value="P:tRNA modification"/>
    <property type="evidence" value="ECO:0007669"/>
    <property type="project" value="TreeGrafter"/>
</dbReference>
<feature type="site" description="Interaction with substrate tRNA" evidence="10">
    <location>
        <position position="100"/>
    </location>
</feature>
<evidence type="ECO:0000256" key="10">
    <source>
        <dbReference type="HAMAP-Rule" id="MF_00185"/>
    </source>
</evidence>
<dbReference type="AlphaFoldDB" id="A0A1G9VNI8"/>
<keyword evidence="15" id="KW-1185">Reference proteome</keyword>
<dbReference type="GO" id="GO:0052381">
    <property type="term" value="F:tRNA dimethylallyltransferase activity"/>
    <property type="evidence" value="ECO:0007669"/>
    <property type="project" value="UniProtKB-UniRule"/>
</dbReference>
<evidence type="ECO:0000256" key="11">
    <source>
        <dbReference type="RuleBase" id="RU003783"/>
    </source>
</evidence>
<dbReference type="InterPro" id="IPR018022">
    <property type="entry name" value="IPT"/>
</dbReference>
<keyword evidence="6 10" id="KW-0547">Nucleotide-binding</keyword>
<evidence type="ECO:0000256" key="3">
    <source>
        <dbReference type="ARBA" id="ARBA00005842"/>
    </source>
</evidence>
<dbReference type="Gene3D" id="3.40.50.300">
    <property type="entry name" value="P-loop containing nucleotide triphosphate hydrolases"/>
    <property type="match status" value="2"/>
</dbReference>
<dbReference type="Proteomes" id="UP000199309">
    <property type="component" value="Unassembled WGS sequence"/>
</dbReference>
<evidence type="ECO:0000256" key="4">
    <source>
        <dbReference type="ARBA" id="ARBA00022679"/>
    </source>
</evidence>
<dbReference type="EMBL" id="FNHQ01000012">
    <property type="protein sequence ID" value="SDM73774.1"/>
    <property type="molecule type" value="Genomic_DNA"/>
</dbReference>
<comment type="subunit">
    <text evidence="10">Monomer.</text>
</comment>
<keyword evidence="5 10" id="KW-0819">tRNA processing</keyword>
<evidence type="ECO:0000256" key="12">
    <source>
        <dbReference type="RuleBase" id="RU003784"/>
    </source>
</evidence>
<dbReference type="SUPFAM" id="SSF52540">
    <property type="entry name" value="P-loop containing nucleoside triphosphate hydrolases"/>
    <property type="match status" value="2"/>
</dbReference>
<dbReference type="EC" id="2.5.1.75" evidence="10"/>
<evidence type="ECO:0000256" key="2">
    <source>
        <dbReference type="ARBA" id="ARBA00003213"/>
    </source>
</evidence>
<dbReference type="InterPro" id="IPR039657">
    <property type="entry name" value="Dimethylallyltransferase"/>
</dbReference>
<feature type="binding site" evidence="10">
    <location>
        <begin position="11"/>
        <end position="16"/>
    </location>
    <ligand>
        <name>substrate</name>
    </ligand>
</feature>
<comment type="cofactor">
    <cofactor evidence="1 10">
        <name>Mg(2+)</name>
        <dbReference type="ChEBI" id="CHEBI:18420"/>
    </cofactor>
</comment>
<reference evidence="14 15" key="1">
    <citation type="submission" date="2016-10" db="EMBL/GenBank/DDBJ databases">
        <authorList>
            <person name="de Groot N.N."/>
        </authorList>
    </citation>
    <scope>NUCLEOTIDE SEQUENCE [LARGE SCALE GENOMIC DNA]</scope>
    <source>
        <strain evidence="14 15">DSM 16981</strain>
    </source>
</reference>
<dbReference type="RefSeq" id="WP_091649967.1">
    <property type="nucleotide sequence ID" value="NZ_FNHQ01000012.1"/>
</dbReference>
<accession>A0A1G9VNI8</accession>
<keyword evidence="8 10" id="KW-0460">Magnesium</keyword>
<comment type="catalytic activity">
    <reaction evidence="9 10 11">
        <text>adenosine(37) in tRNA + dimethylallyl diphosphate = N(6)-dimethylallyladenosine(37) in tRNA + diphosphate</text>
        <dbReference type="Rhea" id="RHEA:26482"/>
        <dbReference type="Rhea" id="RHEA-COMP:10162"/>
        <dbReference type="Rhea" id="RHEA-COMP:10375"/>
        <dbReference type="ChEBI" id="CHEBI:33019"/>
        <dbReference type="ChEBI" id="CHEBI:57623"/>
        <dbReference type="ChEBI" id="CHEBI:74411"/>
        <dbReference type="ChEBI" id="CHEBI:74415"/>
        <dbReference type="EC" id="2.5.1.75"/>
    </reaction>
</comment>
<evidence type="ECO:0000256" key="6">
    <source>
        <dbReference type="ARBA" id="ARBA00022741"/>
    </source>
</evidence>
<evidence type="ECO:0000313" key="15">
    <source>
        <dbReference type="Proteomes" id="UP000199309"/>
    </source>
</evidence>
<dbReference type="InterPro" id="IPR027417">
    <property type="entry name" value="P-loop_NTPase"/>
</dbReference>
<dbReference type="STRING" id="349095.SAMN05660299_01463"/>
<keyword evidence="7 10" id="KW-0067">ATP-binding</keyword>
<proteinExistence type="inferred from homology"/>
<name>A0A1G9VNI8_9FIRM</name>
<dbReference type="PANTHER" id="PTHR11088">
    <property type="entry name" value="TRNA DIMETHYLALLYLTRANSFERASE"/>
    <property type="match status" value="1"/>
</dbReference>
<comment type="function">
    <text evidence="2 10 12">Catalyzes the transfer of a dimethylallyl group onto the adenine at position 37 in tRNAs that read codons beginning with uridine, leading to the formation of N6-(dimethylallyl)adenosine (i(6)A).</text>
</comment>
<sequence length="314" mass="36166">MDKVIAIIGPTAVGKTSLSFFLAEKLHTELISGDAYQIYKKMNIGTAKPTAEELHRYTHHLIDIIDPSGTYSAAAFCYMAGQAIQQLNAKGAIPVLVGGTGLYVQSLLEGFHFDGPKSSEAMRERARERIARSTREDLAAYIRKNTDWQPVDWNELFCNTHRLVRLLCAIEGQEGAAFVHTDKEKEPLYDAYVIGLRLPREVLYKRINQRVDDMLANGWITEVISLLENGISADCQSMKAIGYEEITAYLNHRLTFEEMAERIKIRTRHFAKRQLTWYKRMPYIHWYEKEHYASEEELAHSVITDIETYWKWNV</sequence>
<dbReference type="NCBIfam" id="TIGR00174">
    <property type="entry name" value="miaA"/>
    <property type="match status" value="1"/>
</dbReference>
<keyword evidence="4 10" id="KW-0808">Transferase</keyword>
<evidence type="ECO:0000256" key="9">
    <source>
        <dbReference type="ARBA" id="ARBA00049563"/>
    </source>
</evidence>
<dbReference type="PANTHER" id="PTHR11088:SF60">
    <property type="entry name" value="TRNA DIMETHYLALLYLTRANSFERASE"/>
    <property type="match status" value="1"/>
</dbReference>
<feature type="binding site" evidence="10">
    <location>
        <begin position="9"/>
        <end position="16"/>
    </location>
    <ligand>
        <name>ATP</name>
        <dbReference type="ChEBI" id="CHEBI:30616"/>
    </ligand>
</feature>
<evidence type="ECO:0000256" key="7">
    <source>
        <dbReference type="ARBA" id="ARBA00022840"/>
    </source>
</evidence>
<dbReference type="OrthoDB" id="9776390at2"/>
<evidence type="ECO:0000256" key="8">
    <source>
        <dbReference type="ARBA" id="ARBA00022842"/>
    </source>
</evidence>